<evidence type="ECO:0000313" key="3">
    <source>
        <dbReference type="EMBL" id="MFC4602924.1"/>
    </source>
</evidence>
<dbReference type="Proteomes" id="UP001595914">
    <property type="component" value="Unassembled WGS sequence"/>
</dbReference>
<comment type="caution">
    <text evidence="3">The sequence shown here is derived from an EMBL/GenBank/DDBJ whole genome shotgun (WGS) entry which is preliminary data.</text>
</comment>
<name>A0ABV9FRN6_9NOCA</name>
<dbReference type="InterPro" id="IPR011008">
    <property type="entry name" value="Dimeric_a/b-barrel"/>
</dbReference>
<reference evidence="4" key="1">
    <citation type="journal article" date="2019" name="Int. J. Syst. Evol. Microbiol.">
        <title>The Global Catalogue of Microorganisms (GCM) 10K type strain sequencing project: providing services to taxonomists for standard genome sequencing and annotation.</title>
        <authorList>
            <consortium name="The Broad Institute Genomics Platform"/>
            <consortium name="The Broad Institute Genome Sequencing Center for Infectious Disease"/>
            <person name="Wu L."/>
            <person name="Ma J."/>
        </authorList>
    </citation>
    <scope>NUCLEOTIDE SEQUENCE [LARGE SCALE GENOMIC DNA]</scope>
    <source>
        <strain evidence="4">CCUG 54520</strain>
    </source>
</reference>
<dbReference type="InterPro" id="IPR005545">
    <property type="entry name" value="YCII"/>
</dbReference>
<proteinExistence type="inferred from homology"/>
<evidence type="ECO:0000259" key="2">
    <source>
        <dbReference type="Pfam" id="PF03795"/>
    </source>
</evidence>
<evidence type="ECO:0000313" key="4">
    <source>
        <dbReference type="Proteomes" id="UP001595914"/>
    </source>
</evidence>
<feature type="domain" description="YCII-related" evidence="2">
    <location>
        <begin position="7"/>
        <end position="86"/>
    </location>
</feature>
<dbReference type="EMBL" id="JBHSFO010000002">
    <property type="protein sequence ID" value="MFC4602924.1"/>
    <property type="molecule type" value="Genomic_DNA"/>
</dbReference>
<dbReference type="Gene3D" id="3.30.70.1060">
    <property type="entry name" value="Dimeric alpha+beta barrel"/>
    <property type="match status" value="1"/>
</dbReference>
<organism evidence="3 4">
    <name type="scientific">Rhodococcus kronopolitis</name>
    <dbReference type="NCBI Taxonomy" id="1460226"/>
    <lineage>
        <taxon>Bacteria</taxon>
        <taxon>Bacillati</taxon>
        <taxon>Actinomycetota</taxon>
        <taxon>Actinomycetes</taxon>
        <taxon>Mycobacteriales</taxon>
        <taxon>Nocardiaceae</taxon>
        <taxon>Rhodococcus</taxon>
    </lineage>
</organism>
<evidence type="ECO:0000256" key="1">
    <source>
        <dbReference type="ARBA" id="ARBA00007689"/>
    </source>
</evidence>
<dbReference type="RefSeq" id="WP_378414497.1">
    <property type="nucleotide sequence ID" value="NZ_JBHSFO010000002.1"/>
</dbReference>
<accession>A0ABV9FRN6</accession>
<keyword evidence="4" id="KW-1185">Reference proteome</keyword>
<sequence length="95" mass="10193">MPLFAVQYTYSASTSDRRDVVRPEHRGWLADGVESGVLVSVGPYPDGSGALIVGDAADETAMLALLAQDPFARDGLIDAVRCVEWNPIMGLLSDR</sequence>
<comment type="similarity">
    <text evidence="1">Belongs to the YciI family.</text>
</comment>
<gene>
    <name evidence="3" type="ORF">ACFO6S_04400</name>
</gene>
<dbReference type="Pfam" id="PF03795">
    <property type="entry name" value="YCII"/>
    <property type="match status" value="1"/>
</dbReference>
<dbReference type="SUPFAM" id="SSF54909">
    <property type="entry name" value="Dimeric alpha+beta barrel"/>
    <property type="match status" value="1"/>
</dbReference>
<protein>
    <submittedName>
        <fullName evidence="3">YciI family protein</fullName>
    </submittedName>
</protein>